<evidence type="ECO:0000313" key="3">
    <source>
        <dbReference type="Proteomes" id="UP000234275"/>
    </source>
</evidence>
<dbReference type="AlphaFoldDB" id="A0A2I2FWZ8"/>
<evidence type="ECO:0000313" key="2">
    <source>
        <dbReference type="EMBL" id="PLB45137.1"/>
    </source>
</evidence>
<dbReference type="VEuPathDB" id="FungiDB:P170DRAFT_440275"/>
<reference evidence="2 3" key="1">
    <citation type="submission" date="2016-12" db="EMBL/GenBank/DDBJ databases">
        <title>The genomes of Aspergillus section Nigri reveals drivers in fungal speciation.</title>
        <authorList>
            <consortium name="DOE Joint Genome Institute"/>
            <person name="Vesth T.C."/>
            <person name="Nybo J."/>
            <person name="Theobald S."/>
            <person name="Brandl J."/>
            <person name="Frisvad J.C."/>
            <person name="Nielsen K.F."/>
            <person name="Lyhne E.K."/>
            <person name="Kogle M.E."/>
            <person name="Kuo A."/>
            <person name="Riley R."/>
            <person name="Clum A."/>
            <person name="Nolan M."/>
            <person name="Lipzen A."/>
            <person name="Salamov A."/>
            <person name="Henrissat B."/>
            <person name="Wiebenga A."/>
            <person name="De Vries R.P."/>
            <person name="Grigoriev I.V."/>
            <person name="Mortensen U.H."/>
            <person name="Andersen M.R."/>
            <person name="Baker S.E."/>
        </authorList>
    </citation>
    <scope>NUCLEOTIDE SEQUENCE [LARGE SCALE GENOMIC DNA]</scope>
    <source>
        <strain evidence="2 3">IBT 23096</strain>
    </source>
</reference>
<accession>A0A2I2FWZ8</accession>
<gene>
    <name evidence="2" type="ORF">P170DRAFT_440275</name>
</gene>
<feature type="region of interest" description="Disordered" evidence="1">
    <location>
        <begin position="31"/>
        <end position="52"/>
    </location>
</feature>
<keyword evidence="3" id="KW-1185">Reference proteome</keyword>
<dbReference type="Proteomes" id="UP000234275">
    <property type="component" value="Unassembled WGS sequence"/>
</dbReference>
<proteinExistence type="predicted"/>
<organism evidence="2 3">
    <name type="scientific">Aspergillus steynii IBT 23096</name>
    <dbReference type="NCBI Taxonomy" id="1392250"/>
    <lineage>
        <taxon>Eukaryota</taxon>
        <taxon>Fungi</taxon>
        <taxon>Dikarya</taxon>
        <taxon>Ascomycota</taxon>
        <taxon>Pezizomycotina</taxon>
        <taxon>Eurotiomycetes</taxon>
        <taxon>Eurotiomycetidae</taxon>
        <taxon>Eurotiales</taxon>
        <taxon>Aspergillaceae</taxon>
        <taxon>Aspergillus</taxon>
        <taxon>Aspergillus subgen. Circumdati</taxon>
    </lineage>
</organism>
<sequence length="155" mass="16912">MNVIRFYQRRSPSFYGALSSRMLGIPRHGHQFHASHKRGPFTQNIPPTSPGRPRFTRFTKVAFLLGLIGAGSIAYTKSQKPPPGGSSGAVPPPANKTNVPSSPPPVQLVDPRAKERISIHRSLRQARSAKEKAPLVPPNDSIKPGNTEPKEKPVQ</sequence>
<protein>
    <submittedName>
        <fullName evidence="2">Uncharacterized protein</fullName>
    </submittedName>
</protein>
<dbReference type="RefSeq" id="XP_024700439.1">
    <property type="nucleotide sequence ID" value="XM_024850040.1"/>
</dbReference>
<feature type="region of interest" description="Disordered" evidence="1">
    <location>
        <begin position="74"/>
        <end position="155"/>
    </location>
</feature>
<evidence type="ECO:0000256" key="1">
    <source>
        <dbReference type="SAM" id="MobiDB-lite"/>
    </source>
</evidence>
<dbReference type="GeneID" id="36557739"/>
<dbReference type="EMBL" id="MSFO01000008">
    <property type="protein sequence ID" value="PLB45137.1"/>
    <property type="molecule type" value="Genomic_DNA"/>
</dbReference>
<comment type="caution">
    <text evidence="2">The sequence shown here is derived from an EMBL/GenBank/DDBJ whole genome shotgun (WGS) entry which is preliminary data.</text>
</comment>
<name>A0A2I2FWZ8_9EURO</name>
<feature type="compositionally biased region" description="Pro residues" evidence="1">
    <location>
        <begin position="80"/>
        <end position="94"/>
    </location>
</feature>